<proteinExistence type="predicted"/>
<sequence>MISALRRLRLDKRLASGKAGRVVPAIILRSLLPPVSPPAMHSTPHPQPPTTHTHTHAYTHARMHTRVTHVNRMLLVSEAKV</sequence>
<gene>
    <name evidence="1" type="ORF">PXEA_LOCUS34893</name>
</gene>
<accession>A0A448XP77</accession>
<evidence type="ECO:0000313" key="2">
    <source>
        <dbReference type="Proteomes" id="UP000784294"/>
    </source>
</evidence>
<dbReference type="EMBL" id="CAAALY010269389">
    <property type="protein sequence ID" value="VEL41453.1"/>
    <property type="molecule type" value="Genomic_DNA"/>
</dbReference>
<reference evidence="1" key="1">
    <citation type="submission" date="2018-11" db="EMBL/GenBank/DDBJ databases">
        <authorList>
            <consortium name="Pathogen Informatics"/>
        </authorList>
    </citation>
    <scope>NUCLEOTIDE SEQUENCE</scope>
</reference>
<dbReference type="Proteomes" id="UP000784294">
    <property type="component" value="Unassembled WGS sequence"/>
</dbReference>
<evidence type="ECO:0000313" key="1">
    <source>
        <dbReference type="EMBL" id="VEL41453.1"/>
    </source>
</evidence>
<dbReference type="AlphaFoldDB" id="A0A448XP77"/>
<comment type="caution">
    <text evidence="1">The sequence shown here is derived from an EMBL/GenBank/DDBJ whole genome shotgun (WGS) entry which is preliminary data.</text>
</comment>
<name>A0A448XP77_9PLAT</name>
<protein>
    <submittedName>
        <fullName evidence="1">Uncharacterized protein</fullName>
    </submittedName>
</protein>
<organism evidence="1 2">
    <name type="scientific">Protopolystoma xenopodis</name>
    <dbReference type="NCBI Taxonomy" id="117903"/>
    <lineage>
        <taxon>Eukaryota</taxon>
        <taxon>Metazoa</taxon>
        <taxon>Spiralia</taxon>
        <taxon>Lophotrochozoa</taxon>
        <taxon>Platyhelminthes</taxon>
        <taxon>Monogenea</taxon>
        <taxon>Polyopisthocotylea</taxon>
        <taxon>Polystomatidea</taxon>
        <taxon>Polystomatidae</taxon>
        <taxon>Protopolystoma</taxon>
    </lineage>
</organism>
<keyword evidence="2" id="KW-1185">Reference proteome</keyword>